<evidence type="ECO:0000313" key="2">
    <source>
        <dbReference type="EMBL" id="RRT60246.1"/>
    </source>
</evidence>
<comment type="caution">
    <text evidence="2">The sequence shown here is derived from an EMBL/GenBank/DDBJ whole genome shotgun (WGS) entry which is preliminary data.</text>
</comment>
<feature type="compositionally biased region" description="Basic and acidic residues" evidence="1">
    <location>
        <begin position="38"/>
        <end position="50"/>
    </location>
</feature>
<sequence length="82" mass="9599">MKTRRLWRRNERRPPIGTPWPRRRTPLRGRSSIPSSRRWHELRNPKEPGRSDPYAAAVASFRDATVFALPRHLPFSSAGQQL</sequence>
<dbReference type="Proteomes" id="UP000287651">
    <property type="component" value="Unassembled WGS sequence"/>
</dbReference>
<dbReference type="AlphaFoldDB" id="A0A426Z8G7"/>
<evidence type="ECO:0000256" key="1">
    <source>
        <dbReference type="SAM" id="MobiDB-lite"/>
    </source>
</evidence>
<dbReference type="EMBL" id="AMZH03007869">
    <property type="protein sequence ID" value="RRT60246.1"/>
    <property type="molecule type" value="Genomic_DNA"/>
</dbReference>
<accession>A0A426Z8G7</accession>
<feature type="region of interest" description="Disordered" evidence="1">
    <location>
        <begin position="1"/>
        <end position="52"/>
    </location>
</feature>
<protein>
    <submittedName>
        <fullName evidence="2">Uncharacterized protein</fullName>
    </submittedName>
</protein>
<reference evidence="2 3" key="1">
    <citation type="journal article" date="2014" name="Agronomy (Basel)">
        <title>A Draft Genome Sequence for Ensete ventricosum, the Drought-Tolerant Tree Against Hunger.</title>
        <authorList>
            <person name="Harrison J."/>
            <person name="Moore K.A."/>
            <person name="Paszkiewicz K."/>
            <person name="Jones T."/>
            <person name="Grant M."/>
            <person name="Ambacheew D."/>
            <person name="Muzemil S."/>
            <person name="Studholme D.J."/>
        </authorList>
    </citation>
    <scope>NUCLEOTIDE SEQUENCE [LARGE SCALE GENOMIC DNA]</scope>
</reference>
<gene>
    <name evidence="2" type="ORF">B296_00023706</name>
</gene>
<proteinExistence type="predicted"/>
<evidence type="ECO:0000313" key="3">
    <source>
        <dbReference type="Proteomes" id="UP000287651"/>
    </source>
</evidence>
<organism evidence="2 3">
    <name type="scientific">Ensete ventricosum</name>
    <name type="common">Abyssinian banana</name>
    <name type="synonym">Musa ensete</name>
    <dbReference type="NCBI Taxonomy" id="4639"/>
    <lineage>
        <taxon>Eukaryota</taxon>
        <taxon>Viridiplantae</taxon>
        <taxon>Streptophyta</taxon>
        <taxon>Embryophyta</taxon>
        <taxon>Tracheophyta</taxon>
        <taxon>Spermatophyta</taxon>
        <taxon>Magnoliopsida</taxon>
        <taxon>Liliopsida</taxon>
        <taxon>Zingiberales</taxon>
        <taxon>Musaceae</taxon>
        <taxon>Ensete</taxon>
    </lineage>
</organism>
<name>A0A426Z8G7_ENSVE</name>